<dbReference type="Proteomes" id="UP000078541">
    <property type="component" value="Unassembled WGS sequence"/>
</dbReference>
<keyword evidence="2" id="KW-1185">Reference proteome</keyword>
<protein>
    <submittedName>
        <fullName evidence="1">CUGBP Elav-like family member 4</fullName>
    </submittedName>
</protein>
<reference evidence="1 2" key="1">
    <citation type="submission" date="2016-03" db="EMBL/GenBank/DDBJ databases">
        <title>Trachymyrmex septentrionalis WGS genome.</title>
        <authorList>
            <person name="Nygaard S."/>
            <person name="Hu H."/>
            <person name="Boomsma J."/>
            <person name="Zhang G."/>
        </authorList>
    </citation>
    <scope>NUCLEOTIDE SEQUENCE [LARGE SCALE GENOMIC DNA]</scope>
    <source>
        <strain evidence="1">Tsep2-gDNA-1</strain>
        <tissue evidence="1">Whole body</tissue>
    </source>
</reference>
<accession>A0A151K008</accession>
<evidence type="ECO:0000313" key="2">
    <source>
        <dbReference type="Proteomes" id="UP000078541"/>
    </source>
</evidence>
<organism evidence="1 2">
    <name type="scientific">Trachymyrmex septentrionalis</name>
    <dbReference type="NCBI Taxonomy" id="34720"/>
    <lineage>
        <taxon>Eukaryota</taxon>
        <taxon>Metazoa</taxon>
        <taxon>Ecdysozoa</taxon>
        <taxon>Arthropoda</taxon>
        <taxon>Hexapoda</taxon>
        <taxon>Insecta</taxon>
        <taxon>Pterygota</taxon>
        <taxon>Neoptera</taxon>
        <taxon>Endopterygota</taxon>
        <taxon>Hymenoptera</taxon>
        <taxon>Apocrita</taxon>
        <taxon>Aculeata</taxon>
        <taxon>Formicoidea</taxon>
        <taxon>Formicidae</taxon>
        <taxon>Myrmicinae</taxon>
        <taxon>Trachymyrmex</taxon>
    </lineage>
</organism>
<dbReference type="STRING" id="34720.A0A151K008"/>
<sequence length="355" mass="37731">MRSERTKAAASVGFNAFAKMPTFDPELFDPEEIRKARWLPSMRGASSSIVVKFADTDKERQIRRMQQMAGNMSILNPFFNHFGAYNAYAQVGRVTINGSRVTALPPCCPRYHDSQSAMVRPSLLSEMIGRNSMPSPALMAAATAQGTYINPMTALAGQLPHTLNGMPNPVVPPTSGTGTGQPVNGALPSLPSPTMPNFNMAAQTPNGQPAGSDPGVYTNGIPQTYAGHALHLSIPAQGLANGEAALQHAAAYPGMQAYAGVAAYPAVYGQFPQAIPQPMTAVAPTQREVPRPVHTSRHELSIVGAQRGARVSTSLNVAATAADGIKRNCTSRTAIIAPIMRKKKKKKTSERLSKS</sequence>
<gene>
    <name evidence="1" type="ORF">ALC56_03188</name>
</gene>
<dbReference type="EMBL" id="KQ981374">
    <property type="protein sequence ID" value="KYN42428.1"/>
    <property type="molecule type" value="Genomic_DNA"/>
</dbReference>
<evidence type="ECO:0000313" key="1">
    <source>
        <dbReference type="EMBL" id="KYN42428.1"/>
    </source>
</evidence>
<name>A0A151K008_9HYME</name>
<proteinExistence type="predicted"/>
<dbReference type="AlphaFoldDB" id="A0A151K008"/>